<dbReference type="PANTHER" id="PTHR30469">
    <property type="entry name" value="MULTIDRUG RESISTANCE PROTEIN MDTA"/>
    <property type="match status" value="1"/>
</dbReference>
<dbReference type="GO" id="GO:0015562">
    <property type="term" value="F:efflux transmembrane transporter activity"/>
    <property type="evidence" value="ECO:0007669"/>
    <property type="project" value="TreeGrafter"/>
</dbReference>
<dbReference type="PANTHER" id="PTHR30469:SF20">
    <property type="entry name" value="EFFLUX RND TRANSPORTER PERIPLASMIC ADAPTOR SUBUNIT"/>
    <property type="match status" value="1"/>
</dbReference>
<dbReference type="Gene3D" id="1.10.287.470">
    <property type="entry name" value="Helix hairpin bin"/>
    <property type="match status" value="1"/>
</dbReference>
<dbReference type="EMBL" id="JACHDE010000007">
    <property type="protein sequence ID" value="MBB5402189.1"/>
    <property type="molecule type" value="Genomic_DNA"/>
</dbReference>
<evidence type="ECO:0000313" key="4">
    <source>
        <dbReference type="Proteomes" id="UP000592820"/>
    </source>
</evidence>
<organism evidence="3 4">
    <name type="scientific">Paraburkholderia youngii</name>
    <dbReference type="NCBI Taxonomy" id="2782701"/>
    <lineage>
        <taxon>Bacteria</taxon>
        <taxon>Pseudomonadati</taxon>
        <taxon>Pseudomonadota</taxon>
        <taxon>Betaproteobacteria</taxon>
        <taxon>Burkholderiales</taxon>
        <taxon>Burkholderiaceae</taxon>
        <taxon>Paraburkholderia</taxon>
    </lineage>
</organism>
<comment type="caution">
    <text evidence="3">The sequence shown here is derived from an EMBL/GenBank/DDBJ whole genome shotgun (WGS) entry which is preliminary data.</text>
</comment>
<dbReference type="Gene3D" id="2.40.30.170">
    <property type="match status" value="1"/>
</dbReference>
<dbReference type="Gene3D" id="2.40.50.100">
    <property type="match status" value="1"/>
</dbReference>
<reference evidence="3 4" key="1">
    <citation type="submission" date="2020-08" db="EMBL/GenBank/DDBJ databases">
        <title>Genomic Encyclopedia of Type Strains, Phase IV (KMG-V): Genome sequencing to study the core and pangenomes of soil and plant-associated prokaryotes.</title>
        <authorList>
            <person name="Whitman W."/>
        </authorList>
    </citation>
    <scope>NUCLEOTIDE SEQUENCE [LARGE SCALE GENOMIC DNA]</scope>
    <source>
        <strain evidence="3 4">JPY162</strain>
    </source>
</reference>
<sequence>MTANRSEAPQPGRSASVALTGVLSCALACALVVSLSGCQRQAETQSGETRPAVQLARVEPADASAIRIFTGRVEQTSISPLAFEVSGRVVQIAVLEGASVKRGQVIARIDEEPYKLQLQRANAQYQQLSDNLKRQAVLRKDGILSQAAYEQLSAATDAARAARDMASRDLRNSRLVAPFDGRIARRNIEIEQVVQAGAPAFNLENIGRVDVGVDLPQSIAERLFVDKTLRAEAWLPERPQNRFPLVFRERTTQTSPTSAAYRLVFSIEGPHSAMLLPGMALRVQISDTARQVAQNDNQGYFAIPIAAVSIGADGQRSLWRYDAASGRVHAVPVSVREIRNDDAVVAGAVAEGDRVVAGGSQFMKEGMAVRPMDVPQ</sequence>
<dbReference type="AlphaFoldDB" id="A0A7W8LAS1"/>
<dbReference type="RefSeq" id="WP_260332260.1">
    <property type="nucleotide sequence ID" value="NZ_JACHDE010000007.1"/>
</dbReference>
<evidence type="ECO:0000313" key="3">
    <source>
        <dbReference type="EMBL" id="MBB5402189.1"/>
    </source>
</evidence>
<name>A0A7W8LAS1_9BURK</name>
<accession>A0A7W8LAS1</accession>
<evidence type="ECO:0000259" key="2">
    <source>
        <dbReference type="Pfam" id="PF25917"/>
    </source>
</evidence>
<dbReference type="InterPro" id="IPR006143">
    <property type="entry name" value="RND_pump_MFP"/>
</dbReference>
<feature type="domain" description="Multidrug resistance protein MdtA-like barrel-sandwich hybrid" evidence="2">
    <location>
        <begin position="84"/>
        <end position="202"/>
    </location>
</feature>
<dbReference type="NCBIfam" id="TIGR01730">
    <property type="entry name" value="RND_mfp"/>
    <property type="match status" value="1"/>
</dbReference>
<proteinExistence type="inferred from homology"/>
<dbReference type="PROSITE" id="PS51257">
    <property type="entry name" value="PROKAR_LIPOPROTEIN"/>
    <property type="match status" value="1"/>
</dbReference>
<dbReference type="GO" id="GO:1990281">
    <property type="term" value="C:efflux pump complex"/>
    <property type="evidence" value="ECO:0007669"/>
    <property type="project" value="TreeGrafter"/>
</dbReference>
<gene>
    <name evidence="3" type="ORF">HDG41_004275</name>
</gene>
<dbReference type="Proteomes" id="UP000592820">
    <property type="component" value="Unassembled WGS sequence"/>
</dbReference>
<dbReference type="Gene3D" id="2.40.420.20">
    <property type="match status" value="1"/>
</dbReference>
<dbReference type="SUPFAM" id="SSF111369">
    <property type="entry name" value="HlyD-like secretion proteins"/>
    <property type="match status" value="1"/>
</dbReference>
<protein>
    <submittedName>
        <fullName evidence="3">RND family efflux transporter MFP subunit</fullName>
    </submittedName>
</protein>
<evidence type="ECO:0000256" key="1">
    <source>
        <dbReference type="ARBA" id="ARBA00009477"/>
    </source>
</evidence>
<dbReference type="Pfam" id="PF25917">
    <property type="entry name" value="BSH_RND"/>
    <property type="match status" value="1"/>
</dbReference>
<dbReference type="InterPro" id="IPR058625">
    <property type="entry name" value="MdtA-like_BSH"/>
</dbReference>
<comment type="similarity">
    <text evidence="1">Belongs to the membrane fusion protein (MFP) (TC 8.A.1) family.</text>
</comment>